<dbReference type="Gene3D" id="3.30.1050.10">
    <property type="entry name" value="SCP2 sterol-binding domain"/>
    <property type="match status" value="1"/>
</dbReference>
<evidence type="ECO:0000259" key="1">
    <source>
        <dbReference type="Pfam" id="PF02036"/>
    </source>
</evidence>
<feature type="domain" description="SCP2" evidence="1">
    <location>
        <begin position="5"/>
        <end position="97"/>
    </location>
</feature>
<dbReference type="RefSeq" id="WP_119670931.1">
    <property type="nucleotide sequence ID" value="NZ_QXED01000010.1"/>
</dbReference>
<dbReference type="SUPFAM" id="SSF55718">
    <property type="entry name" value="SCP-like"/>
    <property type="match status" value="1"/>
</dbReference>
<keyword evidence="3" id="KW-1185">Reference proteome</keyword>
<dbReference type="Proteomes" id="UP000283523">
    <property type="component" value="Unassembled WGS sequence"/>
</dbReference>
<evidence type="ECO:0000313" key="3">
    <source>
        <dbReference type="Proteomes" id="UP000283523"/>
    </source>
</evidence>
<dbReference type="PANTHER" id="PTHR10094">
    <property type="entry name" value="STEROL CARRIER PROTEIN 2 SCP-2 FAMILY PROTEIN"/>
    <property type="match status" value="1"/>
</dbReference>
<dbReference type="PANTHER" id="PTHR10094:SF25">
    <property type="entry name" value="SCP2 STEROL-BINDING DOMAIN-CONTAINING PROTEIN 1"/>
    <property type="match status" value="1"/>
</dbReference>
<dbReference type="OrthoDB" id="9804656at2"/>
<dbReference type="InterPro" id="IPR036527">
    <property type="entry name" value="SCP2_sterol-bd_dom_sf"/>
</dbReference>
<dbReference type="AlphaFoldDB" id="A0A418LZH6"/>
<organism evidence="2 3">
    <name type="scientific">Fibrisoma montanum</name>
    <dbReference type="NCBI Taxonomy" id="2305895"/>
    <lineage>
        <taxon>Bacteria</taxon>
        <taxon>Pseudomonadati</taxon>
        <taxon>Bacteroidota</taxon>
        <taxon>Cytophagia</taxon>
        <taxon>Cytophagales</taxon>
        <taxon>Spirosomataceae</taxon>
        <taxon>Fibrisoma</taxon>
    </lineage>
</organism>
<proteinExistence type="predicted"/>
<reference evidence="2 3" key="1">
    <citation type="submission" date="2018-08" db="EMBL/GenBank/DDBJ databases">
        <title>Fibrisoma montanum sp. nov., isolated from Danxia mountain soil.</title>
        <authorList>
            <person name="Huang Y."/>
        </authorList>
    </citation>
    <scope>NUCLEOTIDE SEQUENCE [LARGE SCALE GENOMIC DNA]</scope>
    <source>
        <strain evidence="2 3">HYT19</strain>
    </source>
</reference>
<dbReference type="EMBL" id="QXED01000010">
    <property type="protein sequence ID" value="RIV18693.1"/>
    <property type="molecule type" value="Genomic_DNA"/>
</dbReference>
<dbReference type="Pfam" id="PF02036">
    <property type="entry name" value="SCP2"/>
    <property type="match status" value="1"/>
</dbReference>
<accession>A0A418LZH6</accession>
<gene>
    <name evidence="2" type="ORF">DYU11_27375</name>
</gene>
<dbReference type="GO" id="GO:0005829">
    <property type="term" value="C:cytosol"/>
    <property type="evidence" value="ECO:0007669"/>
    <property type="project" value="TreeGrafter"/>
</dbReference>
<dbReference type="InterPro" id="IPR003033">
    <property type="entry name" value="SCP2_sterol-bd_dom"/>
</dbReference>
<name>A0A418LZH6_9BACT</name>
<evidence type="ECO:0000313" key="2">
    <source>
        <dbReference type="EMBL" id="RIV18693.1"/>
    </source>
</evidence>
<sequence>MNLQELTEQIRTKATHADSLNATAKIVTEQGVVYIDATQSPAVVSNDDQPADCELHVKVDDLVRMGTGDLNPMMAFMSGKLKVKGDMGVAMKMGQVMA</sequence>
<comment type="caution">
    <text evidence="2">The sequence shown here is derived from an EMBL/GenBank/DDBJ whole genome shotgun (WGS) entry which is preliminary data.</text>
</comment>
<protein>
    <submittedName>
        <fullName evidence="2">Sterol-binding protein</fullName>
    </submittedName>
</protein>